<evidence type="ECO:0000256" key="7">
    <source>
        <dbReference type="ARBA" id="ARBA00023136"/>
    </source>
</evidence>
<dbReference type="GO" id="GO:0005524">
    <property type="term" value="F:ATP binding"/>
    <property type="evidence" value="ECO:0007669"/>
    <property type="project" value="UniProtKB-KW"/>
</dbReference>
<dbReference type="Proteomes" id="UP001366060">
    <property type="component" value="Unassembled WGS sequence"/>
</dbReference>
<evidence type="ECO:0000256" key="5">
    <source>
        <dbReference type="ARBA" id="ARBA00022741"/>
    </source>
</evidence>
<evidence type="ECO:0000256" key="3">
    <source>
        <dbReference type="ARBA" id="ARBA00022448"/>
    </source>
</evidence>
<proteinExistence type="inferred from homology"/>
<evidence type="ECO:0000313" key="12">
    <source>
        <dbReference type="Proteomes" id="UP001366060"/>
    </source>
</evidence>
<dbReference type="InterPro" id="IPR017871">
    <property type="entry name" value="ABC_transporter-like_CS"/>
</dbReference>
<name>A0ABU9HA01_9GAMM</name>
<keyword evidence="7" id="KW-0472">Membrane</keyword>
<dbReference type="SMART" id="SM00382">
    <property type="entry name" value="AAA"/>
    <property type="match status" value="2"/>
</dbReference>
<dbReference type="PROSITE" id="PS50893">
    <property type="entry name" value="ABC_TRANSPORTER_2"/>
    <property type="match status" value="2"/>
</dbReference>
<dbReference type="SUPFAM" id="SSF52540">
    <property type="entry name" value="P-loop containing nucleoside triphosphate hydrolases"/>
    <property type="match status" value="2"/>
</dbReference>
<keyword evidence="5" id="KW-0547">Nucleotide-binding</keyword>
<reference evidence="11 12" key="1">
    <citation type="submission" date="2024-02" db="EMBL/GenBank/DDBJ databases">
        <title>Bacteria isolated from the canopy kelp, Nereocystis luetkeana.</title>
        <authorList>
            <person name="Pfister C.A."/>
            <person name="Younker I.T."/>
            <person name="Light S.H."/>
        </authorList>
    </citation>
    <scope>NUCLEOTIDE SEQUENCE [LARGE SCALE GENOMIC DNA]</scope>
    <source>
        <strain evidence="11 12">TI.2.07</strain>
    </source>
</reference>
<sequence length="577" mass="64181">MDKLLSVEGLHIGVGKKDKYIEIVTDLNFTLEKGKTLCIAGESGSGKSLSSLAIMGLLPKAVNVSKGTINFNNKDLLKYSEKQMQQTRGQDIAMIFQEPMTSLNPLMTNGYQLIEAIRANQICSVSEAKHKALQIFDAVKIPQAAKRFNQYPHEISGGMRQRVMIAIALSCNPKILIADEPTTALDVTIQAQILTLLRELQQDFNTGLLMITHDMGVVAEMADDVIVMNRGIVEETGSLTKVFSLPDSKYTQKLLNSVPKLGEAQHLKKIEHQEPLLEVKDLSVRFPVKKSFLSRINYEVRAVSNINFNIMPGETLGLVGESGCGKSTTGKAIMNLIDFEGSVKLEQSEMNGLSGATLRNKRKDIQMIFQDPYASLNSRKRIVDLIAEPLLLHKIVTKHKVRQRVSELLIQVGLDDSALDRYPHQFSGGQRQRISIARAIASAPKIIIADESVSALDVTVQAQILALLHDLQKTLGISYLFISHDMAVIEQICHRVAVMDCGKIVEMGPTEQVVQNPRHSYTQRLMQAVPIAKLNSRRDFKSLLDIHELVNPIYLSNAKEELVRYQIFNGNHQVAIN</sequence>
<keyword evidence="12" id="KW-1185">Reference proteome</keyword>
<dbReference type="InterPro" id="IPR003593">
    <property type="entry name" value="AAA+_ATPase"/>
</dbReference>
<keyword evidence="4" id="KW-1003">Cell membrane</keyword>
<evidence type="ECO:0000259" key="10">
    <source>
        <dbReference type="PROSITE" id="PS50893"/>
    </source>
</evidence>
<evidence type="ECO:0000256" key="6">
    <source>
        <dbReference type="ARBA" id="ARBA00022840"/>
    </source>
</evidence>
<organism evidence="11 12">
    <name type="scientific">Psychromonas arctica</name>
    <dbReference type="NCBI Taxonomy" id="168275"/>
    <lineage>
        <taxon>Bacteria</taxon>
        <taxon>Pseudomonadati</taxon>
        <taxon>Pseudomonadota</taxon>
        <taxon>Gammaproteobacteria</taxon>
        <taxon>Alteromonadales</taxon>
        <taxon>Psychromonadaceae</taxon>
        <taxon>Psychromonas</taxon>
    </lineage>
</organism>
<accession>A0ABU9HA01</accession>
<evidence type="ECO:0000256" key="9">
    <source>
        <dbReference type="ARBA" id="ARBA00047356"/>
    </source>
</evidence>
<comment type="similarity">
    <text evidence="2">Belongs to the ABC transporter superfamily.</text>
</comment>
<dbReference type="Gene3D" id="3.40.50.300">
    <property type="entry name" value="P-loop containing nucleotide triphosphate hydrolases"/>
    <property type="match status" value="2"/>
</dbReference>
<evidence type="ECO:0000313" key="11">
    <source>
        <dbReference type="EMBL" id="MEL0658711.1"/>
    </source>
</evidence>
<dbReference type="RefSeq" id="WP_341627352.1">
    <property type="nucleotide sequence ID" value="NZ_JBAKBA010000010.1"/>
</dbReference>
<dbReference type="InterPro" id="IPR003439">
    <property type="entry name" value="ABC_transporter-like_ATP-bd"/>
</dbReference>
<dbReference type="PROSITE" id="PS00211">
    <property type="entry name" value="ABC_TRANSPORTER_1"/>
    <property type="match status" value="2"/>
</dbReference>
<dbReference type="InterPro" id="IPR027417">
    <property type="entry name" value="P-loop_NTPase"/>
</dbReference>
<keyword evidence="6 11" id="KW-0067">ATP-binding</keyword>
<dbReference type="Pfam" id="PF08352">
    <property type="entry name" value="oligo_HPY"/>
    <property type="match status" value="2"/>
</dbReference>
<evidence type="ECO:0000256" key="2">
    <source>
        <dbReference type="ARBA" id="ARBA00005417"/>
    </source>
</evidence>
<dbReference type="EMBL" id="JBAKBA010000010">
    <property type="protein sequence ID" value="MEL0658711.1"/>
    <property type="molecule type" value="Genomic_DNA"/>
</dbReference>
<feature type="domain" description="ABC transporter" evidence="10">
    <location>
        <begin position="5"/>
        <end position="255"/>
    </location>
</feature>
<evidence type="ECO:0000256" key="4">
    <source>
        <dbReference type="ARBA" id="ARBA00022475"/>
    </source>
</evidence>
<dbReference type="NCBIfam" id="NF007739">
    <property type="entry name" value="PRK10419.1"/>
    <property type="match status" value="2"/>
</dbReference>
<dbReference type="PANTHER" id="PTHR43297:SF2">
    <property type="entry name" value="DIPEPTIDE TRANSPORT ATP-BINDING PROTEIN DPPD"/>
    <property type="match status" value="1"/>
</dbReference>
<dbReference type="InterPro" id="IPR050388">
    <property type="entry name" value="ABC_Ni/Peptide_Import"/>
</dbReference>
<comment type="catalytic activity">
    <reaction evidence="9">
        <text>a dipeptide(out) + ATP + H2O = a dipeptide(in) + ADP + phosphate + H(+)</text>
        <dbReference type="Rhea" id="RHEA:23120"/>
        <dbReference type="ChEBI" id="CHEBI:15377"/>
        <dbReference type="ChEBI" id="CHEBI:15378"/>
        <dbReference type="ChEBI" id="CHEBI:30616"/>
        <dbReference type="ChEBI" id="CHEBI:43474"/>
        <dbReference type="ChEBI" id="CHEBI:90799"/>
        <dbReference type="ChEBI" id="CHEBI:456216"/>
        <dbReference type="EC" id="7.4.2.9"/>
    </reaction>
</comment>
<evidence type="ECO:0000256" key="8">
    <source>
        <dbReference type="ARBA" id="ARBA00038852"/>
    </source>
</evidence>
<comment type="caution">
    <text evidence="11">The sequence shown here is derived from an EMBL/GenBank/DDBJ whole genome shotgun (WGS) entry which is preliminary data.</text>
</comment>
<dbReference type="PANTHER" id="PTHR43297">
    <property type="entry name" value="OLIGOPEPTIDE TRANSPORT ATP-BINDING PROTEIN APPD"/>
    <property type="match status" value="1"/>
</dbReference>
<dbReference type="CDD" id="cd03257">
    <property type="entry name" value="ABC_NikE_OppD_transporters"/>
    <property type="match status" value="2"/>
</dbReference>
<keyword evidence="3" id="KW-0813">Transport</keyword>
<protein>
    <recommendedName>
        <fullName evidence="8">ABC-type dipeptide transporter</fullName>
        <ecNumber evidence="8">7.4.2.9</ecNumber>
    </recommendedName>
</protein>
<dbReference type="Pfam" id="PF00005">
    <property type="entry name" value="ABC_tran"/>
    <property type="match status" value="2"/>
</dbReference>
<feature type="domain" description="ABC transporter" evidence="10">
    <location>
        <begin position="277"/>
        <end position="526"/>
    </location>
</feature>
<dbReference type="InterPro" id="IPR013563">
    <property type="entry name" value="Oligopep_ABC_C"/>
</dbReference>
<dbReference type="EC" id="7.4.2.9" evidence="8"/>
<dbReference type="NCBIfam" id="NF008453">
    <property type="entry name" value="PRK11308.1"/>
    <property type="match status" value="2"/>
</dbReference>
<gene>
    <name evidence="11" type="ORF">V6255_06100</name>
</gene>
<evidence type="ECO:0000256" key="1">
    <source>
        <dbReference type="ARBA" id="ARBA00004417"/>
    </source>
</evidence>
<comment type="subcellular location">
    <subcellularLocation>
        <location evidence="1">Cell inner membrane</location>
        <topology evidence="1">Peripheral membrane protein</topology>
    </subcellularLocation>
</comment>